<proteinExistence type="predicted"/>
<dbReference type="PROSITE" id="PS50053">
    <property type="entry name" value="UBIQUITIN_2"/>
    <property type="match status" value="1"/>
</dbReference>
<sequence length="557" mass="63683">MNSEQIVAKYTKRNFNGTRVRLIMAKSTKEIVDKYTQKEDNEMEKSKGLPPPLSVPKCPSPPLALGKWTLWGYECGDFPVHINAKDPCPFCVRVKMKESKDRWENYLQKGQSFVGNSYALTTEDKLGDLLPSKLAKEIFFNRKLGVAVFRDGVTPKLENAENCSGGVFQMLLFASSGQRSAPLLAKFDALFLYSLRLILDASPTIGCHVNGLFLRWQIDTANGKRMWRKELDAEAEEGTKWKEEEQEEKPWDVIDLPIFGKLEIWINDHTCKKLLQKCLISSIENLIKTLKIPFVAIKQFAFRVRVCGDAYFDNTYTANHLWPSFALSDDGNELERSKVEELSRKCAQLEKELIVSDAKKKEEDKLSKVEAENRLLKVELKQRETVDELKEMKMKVQEMEQQENALIGQIQKLEEGQKKCLDKYAELEKELARKYICIGQFAKHLARIDEMEAEINGTKKMKKRTLSAIGEHSNSAKRHGIQIYVRSLTGKTITLSNVLPSDTTLEIKAKVYRIEGIPMDEQRLIFAGKQLEDGRTLKDYKIGNEATIHLVKRLCGC</sequence>
<protein>
    <recommendedName>
        <fullName evidence="2">Ubiquitin-like domain-containing protein</fullName>
    </recommendedName>
</protein>
<dbReference type="InterPro" id="IPR000626">
    <property type="entry name" value="Ubiquitin-like_dom"/>
</dbReference>
<keyword evidence="1" id="KW-0175">Coiled coil</keyword>
<dbReference type="PANTHER" id="PTHR10666">
    <property type="entry name" value="UBIQUITIN"/>
    <property type="match status" value="1"/>
</dbReference>
<dbReference type="Gene3D" id="3.10.20.90">
    <property type="entry name" value="Phosphatidylinositol 3-kinase Catalytic Subunit, Chain A, domain 1"/>
    <property type="match status" value="1"/>
</dbReference>
<evidence type="ECO:0000256" key="1">
    <source>
        <dbReference type="SAM" id="Coils"/>
    </source>
</evidence>
<organism evidence="3 4">
    <name type="scientific">Heterodera trifolii</name>
    <dbReference type="NCBI Taxonomy" id="157864"/>
    <lineage>
        <taxon>Eukaryota</taxon>
        <taxon>Metazoa</taxon>
        <taxon>Ecdysozoa</taxon>
        <taxon>Nematoda</taxon>
        <taxon>Chromadorea</taxon>
        <taxon>Rhabditida</taxon>
        <taxon>Tylenchina</taxon>
        <taxon>Tylenchomorpha</taxon>
        <taxon>Tylenchoidea</taxon>
        <taxon>Heteroderidae</taxon>
        <taxon>Heteroderinae</taxon>
        <taxon>Heterodera</taxon>
    </lineage>
</organism>
<feature type="domain" description="Ubiquitin-like" evidence="2">
    <location>
        <begin position="481"/>
        <end position="557"/>
    </location>
</feature>
<keyword evidence="4" id="KW-1185">Reference proteome</keyword>
<comment type="caution">
    <text evidence="3">The sequence shown here is derived from an EMBL/GenBank/DDBJ whole genome shotgun (WGS) entry which is preliminary data.</text>
</comment>
<dbReference type="InterPro" id="IPR050158">
    <property type="entry name" value="Ubiquitin_ubiquitin-like"/>
</dbReference>
<evidence type="ECO:0000313" key="3">
    <source>
        <dbReference type="EMBL" id="KAL3103696.1"/>
    </source>
</evidence>
<dbReference type="InterPro" id="IPR029071">
    <property type="entry name" value="Ubiquitin-like_domsf"/>
</dbReference>
<evidence type="ECO:0000313" key="4">
    <source>
        <dbReference type="Proteomes" id="UP001620626"/>
    </source>
</evidence>
<gene>
    <name evidence="3" type="ORF">niasHT_013970</name>
</gene>
<dbReference type="EMBL" id="JBICBT010000728">
    <property type="protein sequence ID" value="KAL3103696.1"/>
    <property type="molecule type" value="Genomic_DNA"/>
</dbReference>
<dbReference type="Pfam" id="PF00240">
    <property type="entry name" value="ubiquitin"/>
    <property type="match status" value="1"/>
</dbReference>
<dbReference type="AlphaFoldDB" id="A0ABD2KL79"/>
<dbReference type="Proteomes" id="UP001620626">
    <property type="component" value="Unassembled WGS sequence"/>
</dbReference>
<feature type="coiled-coil region" evidence="1">
    <location>
        <begin position="332"/>
        <end position="430"/>
    </location>
</feature>
<name>A0ABD2KL79_9BILA</name>
<dbReference type="FunFam" id="3.10.20.90:FF:000222">
    <property type="entry name" value="Polyubiquitin 5"/>
    <property type="match status" value="1"/>
</dbReference>
<accession>A0ABD2KL79</accession>
<evidence type="ECO:0000259" key="2">
    <source>
        <dbReference type="PROSITE" id="PS50053"/>
    </source>
</evidence>
<dbReference type="SMART" id="SM00213">
    <property type="entry name" value="UBQ"/>
    <property type="match status" value="1"/>
</dbReference>
<dbReference type="SUPFAM" id="SSF54236">
    <property type="entry name" value="Ubiquitin-like"/>
    <property type="match status" value="1"/>
</dbReference>
<dbReference type="InterPro" id="IPR019956">
    <property type="entry name" value="Ubiquitin_dom"/>
</dbReference>
<dbReference type="PRINTS" id="PR00348">
    <property type="entry name" value="UBIQUITIN"/>
</dbReference>
<reference evidence="3 4" key="1">
    <citation type="submission" date="2024-10" db="EMBL/GenBank/DDBJ databases">
        <authorList>
            <person name="Kim D."/>
        </authorList>
    </citation>
    <scope>NUCLEOTIDE SEQUENCE [LARGE SCALE GENOMIC DNA]</scope>
    <source>
        <strain evidence="3">BH-2024</strain>
    </source>
</reference>